<dbReference type="Pfam" id="PF08883">
    <property type="entry name" value="DOPA_dioxygen"/>
    <property type="match status" value="1"/>
</dbReference>
<dbReference type="OrthoDB" id="9970095at2759"/>
<dbReference type="PANTHER" id="PTHR36423:SF2">
    <property type="entry name" value="AFR070WP"/>
    <property type="match status" value="1"/>
</dbReference>
<proteinExistence type="predicted"/>
<evidence type="ECO:0008006" key="3">
    <source>
        <dbReference type="Google" id="ProtNLM"/>
    </source>
</evidence>
<dbReference type="GeneID" id="30996688"/>
<dbReference type="Gene3D" id="3.30.70.1240">
    <property type="entry name" value="DOPA-like domains"/>
    <property type="match status" value="1"/>
</dbReference>
<dbReference type="AlphaFoldDB" id="A0A1E4RMV8"/>
<dbReference type="InterPro" id="IPR014980">
    <property type="entry name" value="DOPA_dioxygen"/>
</dbReference>
<sequence>MDYLTHLDRKEPSKAIRQTPGLGYTYPVKYWDFHVYYESDTKEESDKLREKLLIDFEQEGKEGLIIVKKLPKDVAIGPHYTPFWEVDVTRVEIFAKLISWFLLNHGTLSVLIHPQTGDDLRDHTNAALWLGKRLELKTHIFSPTPAGIAEFGVKGGAHIKPEDFDTWVTKFD</sequence>
<dbReference type="SUPFAM" id="SSF143410">
    <property type="entry name" value="DOPA-like"/>
    <property type="match status" value="1"/>
</dbReference>
<organism evidence="1 2">
    <name type="scientific">Hyphopichia burtonii NRRL Y-1933</name>
    <dbReference type="NCBI Taxonomy" id="984485"/>
    <lineage>
        <taxon>Eukaryota</taxon>
        <taxon>Fungi</taxon>
        <taxon>Dikarya</taxon>
        <taxon>Ascomycota</taxon>
        <taxon>Saccharomycotina</taxon>
        <taxon>Pichiomycetes</taxon>
        <taxon>Debaryomycetaceae</taxon>
        <taxon>Hyphopichia</taxon>
    </lineage>
</organism>
<protein>
    <recommendedName>
        <fullName evidence="3">Dopa 4,5-dioxygenase</fullName>
    </recommendedName>
</protein>
<dbReference type="PANTHER" id="PTHR36423">
    <property type="entry name" value="AFR070WP"/>
    <property type="match status" value="1"/>
</dbReference>
<dbReference type="EMBL" id="KV454539">
    <property type="protein sequence ID" value="ODV68593.1"/>
    <property type="molecule type" value="Genomic_DNA"/>
</dbReference>
<name>A0A1E4RMV8_9ASCO</name>
<dbReference type="RefSeq" id="XP_020077660.1">
    <property type="nucleotide sequence ID" value="XM_020222139.1"/>
</dbReference>
<evidence type="ECO:0000313" key="2">
    <source>
        <dbReference type="Proteomes" id="UP000095085"/>
    </source>
</evidence>
<keyword evidence="2" id="KW-1185">Reference proteome</keyword>
<dbReference type="InterPro" id="IPR023389">
    <property type="entry name" value="DOPA-like_sf"/>
</dbReference>
<reference evidence="2" key="1">
    <citation type="submission" date="2016-05" db="EMBL/GenBank/DDBJ databases">
        <title>Comparative genomics of biotechnologically important yeasts.</title>
        <authorList>
            <consortium name="DOE Joint Genome Institute"/>
            <person name="Riley R."/>
            <person name="Haridas S."/>
            <person name="Wolfe K.H."/>
            <person name="Lopes M.R."/>
            <person name="Hittinger C.T."/>
            <person name="Goker M."/>
            <person name="Salamov A."/>
            <person name="Wisecaver J."/>
            <person name="Long T.M."/>
            <person name="Aerts A.L."/>
            <person name="Barry K."/>
            <person name="Choi C."/>
            <person name="Clum A."/>
            <person name="Coughlan A.Y."/>
            <person name="Deshpande S."/>
            <person name="Douglass A.P."/>
            <person name="Hanson S.J."/>
            <person name="Klenk H.-P."/>
            <person name="Labutti K."/>
            <person name="Lapidus A."/>
            <person name="Lindquist E."/>
            <person name="Lipzen A."/>
            <person name="Meier-Kolthoff J.P."/>
            <person name="Ohm R.A."/>
            <person name="Otillar R.P."/>
            <person name="Pangilinan J."/>
            <person name="Peng Y."/>
            <person name="Rokas A."/>
            <person name="Rosa C.A."/>
            <person name="Scheuner C."/>
            <person name="Sibirny A.A."/>
            <person name="Slot J.C."/>
            <person name="Stielow J.B."/>
            <person name="Sun H."/>
            <person name="Kurtzman C.P."/>
            <person name="Blackwell M."/>
            <person name="Grigoriev I.V."/>
            <person name="Jeffries T.W."/>
        </authorList>
    </citation>
    <scope>NUCLEOTIDE SEQUENCE [LARGE SCALE GENOMIC DNA]</scope>
    <source>
        <strain evidence="2">NRRL Y-1933</strain>
    </source>
</reference>
<accession>A0A1E4RMV8</accession>
<gene>
    <name evidence="1" type="ORF">HYPBUDRAFT_155673</name>
</gene>
<evidence type="ECO:0000313" key="1">
    <source>
        <dbReference type="EMBL" id="ODV68593.1"/>
    </source>
</evidence>
<dbReference type="Proteomes" id="UP000095085">
    <property type="component" value="Unassembled WGS sequence"/>
</dbReference>